<dbReference type="STRING" id="69332.A0A388KHH6"/>
<feature type="domain" description="EF-hand" evidence="4">
    <location>
        <begin position="155"/>
        <end position="190"/>
    </location>
</feature>
<evidence type="ECO:0000256" key="1">
    <source>
        <dbReference type="ARBA" id="ARBA00022793"/>
    </source>
</evidence>
<keyword evidence="3" id="KW-0456">Lyase</keyword>
<dbReference type="InterPro" id="IPR035892">
    <property type="entry name" value="C2_domain_sf"/>
</dbReference>
<reference evidence="5 6" key="1">
    <citation type="journal article" date="2018" name="Cell">
        <title>The Chara Genome: Secondary Complexity and Implications for Plant Terrestrialization.</title>
        <authorList>
            <person name="Nishiyama T."/>
            <person name="Sakayama H."/>
            <person name="Vries J.D."/>
            <person name="Buschmann H."/>
            <person name="Saint-Marcoux D."/>
            <person name="Ullrich K.K."/>
            <person name="Haas F.B."/>
            <person name="Vanderstraeten L."/>
            <person name="Becker D."/>
            <person name="Lang D."/>
            <person name="Vosolsobe S."/>
            <person name="Rombauts S."/>
            <person name="Wilhelmsson P.K.I."/>
            <person name="Janitza P."/>
            <person name="Kern R."/>
            <person name="Heyl A."/>
            <person name="Rumpler F."/>
            <person name="Villalobos L.I.A.C."/>
            <person name="Clay J.M."/>
            <person name="Skokan R."/>
            <person name="Toyoda A."/>
            <person name="Suzuki Y."/>
            <person name="Kagoshima H."/>
            <person name="Schijlen E."/>
            <person name="Tajeshwar N."/>
            <person name="Catarino B."/>
            <person name="Hetherington A.J."/>
            <person name="Saltykova A."/>
            <person name="Bonnot C."/>
            <person name="Breuninger H."/>
            <person name="Symeonidi A."/>
            <person name="Radhakrishnan G.V."/>
            <person name="Van Nieuwerburgh F."/>
            <person name="Deforce D."/>
            <person name="Chang C."/>
            <person name="Karol K.G."/>
            <person name="Hedrich R."/>
            <person name="Ulvskov P."/>
            <person name="Glockner G."/>
            <person name="Delwiche C.F."/>
            <person name="Petrasek J."/>
            <person name="Van de Peer Y."/>
            <person name="Friml J."/>
            <person name="Beilby M."/>
            <person name="Dolan L."/>
            <person name="Kohara Y."/>
            <person name="Sugano S."/>
            <person name="Fujiyama A."/>
            <person name="Delaux P.-M."/>
            <person name="Quint M."/>
            <person name="TheiBen G."/>
            <person name="Hagemann M."/>
            <person name="Harholt J."/>
            <person name="Dunand C."/>
            <person name="Zachgo S."/>
            <person name="Langdale J."/>
            <person name="Maumus F."/>
            <person name="Straeten D.V.D."/>
            <person name="Gould S.B."/>
            <person name="Rensing S.A."/>
        </authorList>
    </citation>
    <scope>NUCLEOTIDE SEQUENCE [LARGE SCALE GENOMIC DNA]</scope>
    <source>
        <strain evidence="5 6">S276</strain>
    </source>
</reference>
<dbReference type="AlphaFoldDB" id="A0A388KHH6"/>
<keyword evidence="2" id="KW-0106">Calcium</keyword>
<dbReference type="Gene3D" id="1.10.238.10">
    <property type="entry name" value="EF-hand"/>
    <property type="match status" value="1"/>
</dbReference>
<dbReference type="Pfam" id="PF13499">
    <property type="entry name" value="EF-hand_7"/>
    <property type="match status" value="1"/>
</dbReference>
<dbReference type="GO" id="GO:0004609">
    <property type="term" value="F:phosphatidylserine decarboxylase activity"/>
    <property type="evidence" value="ECO:0007669"/>
    <property type="project" value="InterPro"/>
</dbReference>
<keyword evidence="6" id="KW-1185">Reference proteome</keyword>
<dbReference type="Proteomes" id="UP000265515">
    <property type="component" value="Unassembled WGS sequence"/>
</dbReference>
<dbReference type="InterPro" id="IPR011992">
    <property type="entry name" value="EF-hand-dom_pair"/>
</dbReference>
<sequence length="281" mass="31285">MGVSCSCMNEVLRRKNGGWNKHTPVDLDRFVGMARIEIEEAHMKRSDKWFAVISLGRQAFKTDTSTTTSKPVWKSGVKVVLDKDGPSIARICVYDFNRTRNNVLVGICDLDLKFIPSKEGQEPERQELVLFDPSTKKTTVGTITVSYISESRDVVLRDFAKRLLAIVDLDGNGTLSINEFKELVKAFGNPVSSKKLEELFNNCDLNKDGTVCVDELANLIVSADSEDFSAFTVKQCPVCGESLKDYDDLNDIIHMSLCFNEDPFDQTMTGGFLTDKQAANG</sequence>
<evidence type="ECO:0000259" key="4">
    <source>
        <dbReference type="PROSITE" id="PS50222"/>
    </source>
</evidence>
<dbReference type="PROSITE" id="PS50222">
    <property type="entry name" value="EF_HAND_2"/>
    <property type="match status" value="2"/>
</dbReference>
<dbReference type="CDD" id="cd00051">
    <property type="entry name" value="EFh"/>
    <property type="match status" value="1"/>
</dbReference>
<dbReference type="SMART" id="SM00054">
    <property type="entry name" value="EFh"/>
    <property type="match status" value="2"/>
</dbReference>
<dbReference type="OrthoDB" id="5973539at2759"/>
<keyword evidence="1" id="KW-0210">Decarboxylase</keyword>
<dbReference type="Gene3D" id="2.60.40.150">
    <property type="entry name" value="C2 domain"/>
    <property type="match status" value="1"/>
</dbReference>
<dbReference type="PANTHER" id="PTHR10067">
    <property type="entry name" value="PHOSPHATIDYLSERINE DECARBOXYLASE"/>
    <property type="match status" value="1"/>
</dbReference>
<dbReference type="InterPro" id="IPR018247">
    <property type="entry name" value="EF_Hand_1_Ca_BS"/>
</dbReference>
<accession>A0A388KHH6</accession>
<dbReference type="PROSITE" id="PS00018">
    <property type="entry name" value="EF_HAND_1"/>
    <property type="match status" value="2"/>
</dbReference>
<dbReference type="InterPro" id="IPR002048">
    <property type="entry name" value="EF_hand_dom"/>
</dbReference>
<dbReference type="GO" id="GO:0005509">
    <property type="term" value="F:calcium ion binding"/>
    <property type="evidence" value="ECO:0007669"/>
    <property type="project" value="InterPro"/>
</dbReference>
<organism evidence="5 6">
    <name type="scientific">Chara braunii</name>
    <name type="common">Braun's stonewort</name>
    <dbReference type="NCBI Taxonomy" id="69332"/>
    <lineage>
        <taxon>Eukaryota</taxon>
        <taxon>Viridiplantae</taxon>
        <taxon>Streptophyta</taxon>
        <taxon>Charophyceae</taxon>
        <taxon>Charales</taxon>
        <taxon>Characeae</taxon>
        <taxon>Chara</taxon>
    </lineage>
</organism>
<dbReference type="OMA" id="CVDELAN"/>
<feature type="domain" description="EF-hand" evidence="4">
    <location>
        <begin position="191"/>
        <end position="226"/>
    </location>
</feature>
<name>A0A388KHH6_CHABU</name>
<dbReference type="EMBL" id="BFEA01000116">
    <property type="protein sequence ID" value="GBG69524.1"/>
    <property type="molecule type" value="Genomic_DNA"/>
</dbReference>
<evidence type="ECO:0000313" key="5">
    <source>
        <dbReference type="EMBL" id="GBG69524.1"/>
    </source>
</evidence>
<dbReference type="Gramene" id="GBG69524">
    <property type="protein sequence ID" value="GBG69524"/>
    <property type="gene ID" value="CBR_g4360"/>
</dbReference>
<gene>
    <name evidence="5" type="ORF">CBR_g4360</name>
</gene>
<protein>
    <recommendedName>
        <fullName evidence="4">EF-hand domain-containing protein</fullName>
    </recommendedName>
</protein>
<proteinExistence type="predicted"/>
<dbReference type="Pfam" id="PF00168">
    <property type="entry name" value="C2"/>
    <property type="match status" value="1"/>
</dbReference>
<dbReference type="SUPFAM" id="SSF47473">
    <property type="entry name" value="EF-hand"/>
    <property type="match status" value="1"/>
</dbReference>
<evidence type="ECO:0000256" key="3">
    <source>
        <dbReference type="ARBA" id="ARBA00023239"/>
    </source>
</evidence>
<dbReference type="GO" id="GO:0008654">
    <property type="term" value="P:phospholipid biosynthetic process"/>
    <property type="evidence" value="ECO:0007669"/>
    <property type="project" value="InterPro"/>
</dbReference>
<dbReference type="PANTHER" id="PTHR10067:SF17">
    <property type="entry name" value="PHOSPHATIDYLSERINE DECARBOXYLASE PROENZYME 2"/>
    <property type="match status" value="1"/>
</dbReference>
<dbReference type="InterPro" id="IPR003817">
    <property type="entry name" value="PS_Dcarbxylase"/>
</dbReference>
<dbReference type="SUPFAM" id="SSF49562">
    <property type="entry name" value="C2 domain (Calcium/lipid-binding domain, CaLB)"/>
    <property type="match status" value="1"/>
</dbReference>
<dbReference type="InterPro" id="IPR000008">
    <property type="entry name" value="C2_dom"/>
</dbReference>
<comment type="caution">
    <text evidence="5">The sequence shown here is derived from an EMBL/GenBank/DDBJ whole genome shotgun (WGS) entry which is preliminary data.</text>
</comment>
<evidence type="ECO:0000256" key="2">
    <source>
        <dbReference type="ARBA" id="ARBA00022837"/>
    </source>
</evidence>
<evidence type="ECO:0000313" key="6">
    <source>
        <dbReference type="Proteomes" id="UP000265515"/>
    </source>
</evidence>